<evidence type="ECO:0000313" key="1">
    <source>
        <dbReference type="EMBL" id="TCP54797.1"/>
    </source>
</evidence>
<dbReference type="RefSeq" id="WP_132876211.1">
    <property type="nucleotide sequence ID" value="NZ_SLXQ01000002.1"/>
</dbReference>
<evidence type="ECO:0000313" key="2">
    <source>
        <dbReference type="Proteomes" id="UP000294911"/>
    </source>
</evidence>
<dbReference type="OrthoDB" id="9927760at2"/>
<name>A0A4R2QYN0_9PSEU</name>
<sequence length="115" mass="13092">MCDVPDDVPPEKYHENAGLNPIRHWEDTAEVRMELCHIVRGSTPADRVQFLEQLVDGKKKPMTKQDLDYAVFFNKVAEAFGFVDIIDISTEGCSIVRGAQEPLRKVFSDDYQFGD</sequence>
<dbReference type="EMBL" id="SLXQ01000002">
    <property type="protein sequence ID" value="TCP54797.1"/>
    <property type="molecule type" value="Genomic_DNA"/>
</dbReference>
<gene>
    <name evidence="1" type="ORF">EV191_1024</name>
</gene>
<comment type="caution">
    <text evidence="1">The sequence shown here is derived from an EMBL/GenBank/DDBJ whole genome shotgun (WGS) entry which is preliminary data.</text>
</comment>
<accession>A0A4R2QYN0</accession>
<dbReference type="Proteomes" id="UP000294911">
    <property type="component" value="Unassembled WGS sequence"/>
</dbReference>
<reference evidence="1 2" key="1">
    <citation type="submission" date="2019-03" db="EMBL/GenBank/DDBJ databases">
        <title>Genomic Encyclopedia of Type Strains, Phase IV (KMG-IV): sequencing the most valuable type-strain genomes for metagenomic binning, comparative biology and taxonomic classification.</title>
        <authorList>
            <person name="Goeker M."/>
        </authorList>
    </citation>
    <scope>NUCLEOTIDE SEQUENCE [LARGE SCALE GENOMIC DNA]</scope>
    <source>
        <strain evidence="1 2">DSM 45765</strain>
    </source>
</reference>
<protein>
    <submittedName>
        <fullName evidence="1">Uncharacterized protein</fullName>
    </submittedName>
</protein>
<proteinExistence type="predicted"/>
<dbReference type="AlphaFoldDB" id="A0A4R2QYN0"/>
<organism evidence="1 2">
    <name type="scientific">Tamaricihabitans halophyticus</name>
    <dbReference type="NCBI Taxonomy" id="1262583"/>
    <lineage>
        <taxon>Bacteria</taxon>
        <taxon>Bacillati</taxon>
        <taxon>Actinomycetota</taxon>
        <taxon>Actinomycetes</taxon>
        <taxon>Pseudonocardiales</taxon>
        <taxon>Pseudonocardiaceae</taxon>
        <taxon>Tamaricihabitans</taxon>
    </lineage>
</organism>
<keyword evidence="2" id="KW-1185">Reference proteome</keyword>